<gene>
    <name evidence="2" type="ORF">GCK72_025140</name>
</gene>
<comment type="caution">
    <text evidence="2">The sequence shown here is derived from an EMBL/GenBank/DDBJ whole genome shotgun (WGS) entry which is preliminary data.</text>
</comment>
<dbReference type="Proteomes" id="UP000483820">
    <property type="component" value="Chromosome X"/>
</dbReference>
<dbReference type="CTD" id="9801519"/>
<evidence type="ECO:0000313" key="3">
    <source>
        <dbReference type="Proteomes" id="UP000483820"/>
    </source>
</evidence>
<dbReference type="PANTHER" id="PTHR21503">
    <property type="entry name" value="F-BOX-CONTAINING HYPOTHETICAL PROTEIN C.ELEGANS"/>
    <property type="match status" value="1"/>
</dbReference>
<dbReference type="RefSeq" id="XP_003098520.2">
    <property type="nucleotide sequence ID" value="XM_003098472.2"/>
</dbReference>
<accession>A0A6A5G1J9</accession>
<evidence type="ECO:0000256" key="1">
    <source>
        <dbReference type="SAM" id="MobiDB-lite"/>
    </source>
</evidence>
<dbReference type="AlphaFoldDB" id="A0A6A5G1J9"/>
<protein>
    <recommendedName>
        <fullName evidence="4">F-box domain-containing protein</fullName>
    </recommendedName>
</protein>
<sequence length="390" mass="46476">MDVKPFPLFRLPDLPRSLVFKQFEIHELVTLSMNFRRVRRFATAYKSHEAELTWEFNDYYRRSRMTAGRYTRPWNTFMSVFLHFPNMKKKKRNVKYHFLSGTLRSIEPIKVVNVGGEWPLPIEAYDKKYEYTILGRNDFHKADPRRIDIKFMEKLSILFEDIFRVRKYNVRLLQMRDFNLAGSFIWKTPKVFENITISDQKISYKTTRFFMEELKVRHLILDVETTCSRNKPLTLKYPQIDISNCNYATIEDVMNCSSEKLSIEFKSVISMDQLVEVVNVWISATKLNGMKKINLEWPERKNQSNATNEFFKKMEGVGEKIPNETNKITVKRATDGEIATVEFNGCFFSMTLQKADDEEDEEYEEYEDDEEDEEDEDDDEDEEDEEEEED</sequence>
<dbReference type="EMBL" id="WUAV01000006">
    <property type="protein sequence ID" value="KAF1748673.1"/>
    <property type="molecule type" value="Genomic_DNA"/>
</dbReference>
<reference evidence="2 3" key="1">
    <citation type="submission" date="2019-12" db="EMBL/GenBank/DDBJ databases">
        <title>Chromosome-level assembly of the Caenorhabditis remanei genome.</title>
        <authorList>
            <person name="Teterina A.A."/>
            <person name="Willis J.H."/>
            <person name="Phillips P.C."/>
        </authorList>
    </citation>
    <scope>NUCLEOTIDE SEQUENCE [LARGE SCALE GENOMIC DNA]</scope>
    <source>
        <strain evidence="2 3">PX506</strain>
        <tissue evidence="2">Whole organism</tissue>
    </source>
</reference>
<dbReference type="GeneID" id="9801519"/>
<feature type="region of interest" description="Disordered" evidence="1">
    <location>
        <begin position="350"/>
        <end position="390"/>
    </location>
</feature>
<dbReference type="KEGG" id="crq:GCK72_025140"/>
<evidence type="ECO:0008006" key="4">
    <source>
        <dbReference type="Google" id="ProtNLM"/>
    </source>
</evidence>
<organism evidence="2 3">
    <name type="scientific">Caenorhabditis remanei</name>
    <name type="common">Caenorhabditis vulgaris</name>
    <dbReference type="NCBI Taxonomy" id="31234"/>
    <lineage>
        <taxon>Eukaryota</taxon>
        <taxon>Metazoa</taxon>
        <taxon>Ecdysozoa</taxon>
        <taxon>Nematoda</taxon>
        <taxon>Chromadorea</taxon>
        <taxon>Rhabditida</taxon>
        <taxon>Rhabditina</taxon>
        <taxon>Rhabditomorpha</taxon>
        <taxon>Rhabditoidea</taxon>
        <taxon>Rhabditidae</taxon>
        <taxon>Peloderinae</taxon>
        <taxon>Caenorhabditis</taxon>
    </lineage>
</organism>
<evidence type="ECO:0000313" key="2">
    <source>
        <dbReference type="EMBL" id="KAF1748673.1"/>
    </source>
</evidence>
<proteinExistence type="predicted"/>
<name>A0A6A5G1J9_CAERE</name>
<feature type="compositionally biased region" description="Acidic residues" evidence="1">
    <location>
        <begin position="356"/>
        <end position="390"/>
    </location>
</feature>
<dbReference type="PANTHER" id="PTHR21503:SF8">
    <property type="entry name" value="F-BOX ASSOCIATED DOMAIN-CONTAINING PROTEIN-RELATED"/>
    <property type="match status" value="1"/>
</dbReference>